<dbReference type="GO" id="GO:0016020">
    <property type="term" value="C:membrane"/>
    <property type="evidence" value="ECO:0007669"/>
    <property type="project" value="TreeGrafter"/>
</dbReference>
<evidence type="ECO:0000313" key="5">
    <source>
        <dbReference type="Proteomes" id="UP000295192"/>
    </source>
</evidence>
<dbReference type="OMA" id="RSNEAIN"/>
<dbReference type="InterPro" id="IPR050266">
    <property type="entry name" value="AB_hydrolase_sf"/>
</dbReference>
<evidence type="ECO:0000256" key="2">
    <source>
        <dbReference type="ARBA" id="ARBA00022801"/>
    </source>
</evidence>
<dbReference type="OrthoDB" id="190201at2759"/>
<dbReference type="PANTHER" id="PTHR43798:SF14">
    <property type="entry name" value="SERINE HYDROLASE-LIKE PROTEIN DDB_G0286239"/>
    <property type="match status" value="1"/>
</dbReference>
<dbReference type="InterPro" id="IPR029058">
    <property type="entry name" value="AB_hydrolase_fold"/>
</dbReference>
<organism evidence="4 5">
    <name type="scientific">Drosophila navojoa</name>
    <name type="common">Fruit fly</name>
    <dbReference type="NCBI Taxonomy" id="7232"/>
    <lineage>
        <taxon>Eukaryota</taxon>
        <taxon>Metazoa</taxon>
        <taxon>Ecdysozoa</taxon>
        <taxon>Arthropoda</taxon>
        <taxon>Hexapoda</taxon>
        <taxon>Insecta</taxon>
        <taxon>Pterygota</taxon>
        <taxon>Neoptera</taxon>
        <taxon>Endopterygota</taxon>
        <taxon>Diptera</taxon>
        <taxon>Brachycera</taxon>
        <taxon>Muscomorpha</taxon>
        <taxon>Ephydroidea</taxon>
        <taxon>Drosophilidae</taxon>
        <taxon>Drosophila</taxon>
    </lineage>
</organism>
<dbReference type="KEGG" id="dnv:108650823"/>
<dbReference type="PANTHER" id="PTHR43798">
    <property type="entry name" value="MONOACYLGLYCEROL LIPASE"/>
    <property type="match status" value="1"/>
</dbReference>
<accession>A0A484BEA8</accession>
<dbReference type="GO" id="GO:0016787">
    <property type="term" value="F:hydrolase activity"/>
    <property type="evidence" value="ECO:0007669"/>
    <property type="project" value="UniProtKB-KW"/>
</dbReference>
<gene>
    <name evidence="4" type="ORF">AWZ03_006451</name>
</gene>
<comment type="caution">
    <text evidence="4">The sequence shown here is derived from an EMBL/GenBank/DDBJ whole genome shotgun (WGS) entry which is preliminary data.</text>
</comment>
<comment type="similarity">
    <text evidence="1">Belongs to the AB hydrolase superfamily.</text>
</comment>
<keyword evidence="2" id="KW-0378">Hydrolase</keyword>
<dbReference type="EMBL" id="LSRL02000048">
    <property type="protein sequence ID" value="TDG47186.1"/>
    <property type="molecule type" value="Genomic_DNA"/>
</dbReference>
<evidence type="ECO:0000256" key="1">
    <source>
        <dbReference type="ARBA" id="ARBA00008645"/>
    </source>
</evidence>
<proteinExistence type="inferred from homology"/>
<evidence type="ECO:0000259" key="3">
    <source>
        <dbReference type="Pfam" id="PF00561"/>
    </source>
</evidence>
<feature type="domain" description="AB hydrolase-1" evidence="3">
    <location>
        <begin position="33"/>
        <end position="285"/>
    </location>
</feature>
<dbReference type="Pfam" id="PF00561">
    <property type="entry name" value="Abhydrolase_1"/>
    <property type="match status" value="1"/>
</dbReference>
<protein>
    <recommendedName>
        <fullName evidence="3">AB hydrolase-1 domain-containing protein</fullName>
    </recommendedName>
</protein>
<sequence>MGALSPSDYEDVRIWVPWGHIAGRWYGNRSERPILAIHGWLDNLGTFDRLIPLLPDYLGVLCIDLPGHGRSSRLPAGMQYSTADYAFVIARVMKEYGWRKVSLLGHSLGGAISFVYTALAPDSVDLAIIVDNLLPSTESPERLKRFAYSVEKHLVEDGDAEDEPNSYTIDHLRKVLSKGSRNSVPPELAHHLLNRCVAPSQLYPDKFYFTKDNRTKFYNFFPATVALFSEMARRIKNKPILIIKGSKSNYISSRDSEAISILKKQNPLFQFHEVPGTHHVHLVDPEVVAQHIVPFLRTHRPPKVSSWSLDGEKLGTTERENFFARDVSRLSKI</sequence>
<keyword evidence="5" id="KW-1185">Reference proteome</keyword>
<dbReference type="Gene3D" id="3.40.50.1820">
    <property type="entry name" value="alpha/beta hydrolase"/>
    <property type="match status" value="1"/>
</dbReference>
<dbReference type="Proteomes" id="UP000295192">
    <property type="component" value="Unassembled WGS sequence"/>
</dbReference>
<dbReference type="InterPro" id="IPR000073">
    <property type="entry name" value="AB_hydrolase_1"/>
</dbReference>
<evidence type="ECO:0000313" key="4">
    <source>
        <dbReference type="EMBL" id="TDG47186.1"/>
    </source>
</evidence>
<reference evidence="4 5" key="1">
    <citation type="journal article" date="2019" name="J. Hered.">
        <title>An Improved Genome Assembly for Drosophila navojoa, the Basal Species in the mojavensis Cluster.</title>
        <authorList>
            <person name="Vanderlinde T."/>
            <person name="Dupim E.G."/>
            <person name="Nazario-Yepiz N.O."/>
            <person name="Carvalho A.B."/>
        </authorList>
    </citation>
    <scope>NUCLEOTIDE SEQUENCE [LARGE SCALE GENOMIC DNA]</scope>
    <source>
        <strain evidence="4">Navoj_Jal97</strain>
        <tissue evidence="4">Whole organism</tissue>
    </source>
</reference>
<dbReference type="AlphaFoldDB" id="A0A484BEA8"/>
<name>A0A484BEA8_DRONA</name>
<dbReference type="SUPFAM" id="SSF53474">
    <property type="entry name" value="alpha/beta-Hydrolases"/>
    <property type="match status" value="1"/>
</dbReference>